<feature type="binding site" evidence="2">
    <location>
        <begin position="99"/>
        <end position="102"/>
    </location>
    <ligand>
        <name>ATP</name>
        <dbReference type="ChEBI" id="CHEBI:30616"/>
    </ligand>
</feature>
<comment type="pathway">
    <text evidence="2">Cofactor biosynthesis; biotin biosynthesis; biotin from 7,8-diaminononanoate: step 1/2.</text>
</comment>
<dbReference type="PIRSF" id="PIRSF006755">
    <property type="entry name" value="DTB_synth"/>
    <property type="match status" value="1"/>
</dbReference>
<dbReference type="GO" id="GO:0000287">
    <property type="term" value="F:magnesium ion binding"/>
    <property type="evidence" value="ECO:0007669"/>
    <property type="project" value="UniProtKB-UniRule"/>
</dbReference>
<keyword evidence="2" id="KW-0460">Magnesium</keyword>
<dbReference type="GO" id="GO:0005829">
    <property type="term" value="C:cytosol"/>
    <property type="evidence" value="ECO:0007669"/>
    <property type="project" value="TreeGrafter"/>
</dbReference>
<comment type="subunit">
    <text evidence="2">Homodimer.</text>
</comment>
<dbReference type="Gene3D" id="3.40.50.300">
    <property type="entry name" value="P-loop containing nucleotide triphosphate hydrolases"/>
    <property type="match status" value="1"/>
</dbReference>
<dbReference type="UniPathway" id="UPA00078">
    <property type="reaction ID" value="UER00161"/>
</dbReference>
<dbReference type="GO" id="GO:0004141">
    <property type="term" value="F:dethiobiotin synthase activity"/>
    <property type="evidence" value="ECO:0007669"/>
    <property type="project" value="UniProtKB-UniRule"/>
</dbReference>
<keyword evidence="4" id="KW-1185">Reference proteome</keyword>
<comment type="similarity">
    <text evidence="2">Belongs to the dethiobiotin synthetase family.</text>
</comment>
<dbReference type="HAMAP" id="MF_00336">
    <property type="entry name" value="BioD"/>
    <property type="match status" value="1"/>
</dbReference>
<comment type="caution">
    <text evidence="2">Lacks conserved residue(s) required for the propagation of feature annotation.</text>
</comment>
<sequence>MKTYFITGISTDVGKTIASAIITEALEADYWKPIQAGDIDNSDTHKVKKLVSNKKSEFHRSSYILNSPMSPHAAAEIDGISIDILKINLPKTKNNLVIEGAGGLLVPLNDTHTVLDIIKPTYKVIVVSRHYLGSINHTLLTVNTLKEKGFDVSIIFSGNEHKTTEDIIKKMTNVPIIGRIDEEPYFDKNVVKEYADEFLQKQESHNFFKE</sequence>
<dbReference type="GO" id="GO:0005524">
    <property type="term" value="F:ATP binding"/>
    <property type="evidence" value="ECO:0007669"/>
    <property type="project" value="UniProtKB-UniRule"/>
</dbReference>
<keyword evidence="2" id="KW-0067">ATP-binding</keyword>
<comment type="cofactor">
    <cofactor evidence="2">
        <name>Mg(2+)</name>
        <dbReference type="ChEBI" id="CHEBI:18420"/>
    </cofactor>
</comment>
<feature type="binding site" evidence="2">
    <location>
        <begin position="12"/>
        <end position="17"/>
    </location>
    <ligand>
        <name>ATP</name>
        <dbReference type="ChEBI" id="CHEBI:30616"/>
    </ligand>
</feature>
<evidence type="ECO:0000313" key="4">
    <source>
        <dbReference type="Proteomes" id="UP000233435"/>
    </source>
</evidence>
<dbReference type="EMBL" id="PJEO01000016">
    <property type="protein sequence ID" value="PKQ45865.1"/>
    <property type="molecule type" value="Genomic_DNA"/>
</dbReference>
<feature type="binding site" evidence="2">
    <location>
        <position position="99"/>
    </location>
    <ligand>
        <name>Mg(2+)</name>
        <dbReference type="ChEBI" id="CHEBI:18420"/>
    </ligand>
</feature>
<feature type="binding site" evidence="2">
    <location>
        <position position="43"/>
    </location>
    <ligand>
        <name>ATP</name>
        <dbReference type="ChEBI" id="CHEBI:30616"/>
    </ligand>
</feature>
<reference evidence="3 4" key="1">
    <citation type="submission" date="2017-12" db="EMBL/GenBank/DDBJ databases">
        <title>Confluentibacter flavum sp. nov., isolated from the saline lake.</title>
        <authorList>
            <person name="Yu L."/>
        </authorList>
    </citation>
    <scope>NUCLEOTIDE SEQUENCE [LARGE SCALE GENOMIC DNA]</scope>
    <source>
        <strain evidence="3 4">3B</strain>
    </source>
</reference>
<keyword evidence="2" id="KW-0436">Ligase</keyword>
<feature type="binding site" evidence="2">
    <location>
        <position position="16"/>
    </location>
    <ligand>
        <name>Mg(2+)</name>
        <dbReference type="ChEBI" id="CHEBI:18420"/>
    </ligand>
</feature>
<comment type="caution">
    <text evidence="3">The sequence shown here is derived from an EMBL/GenBank/DDBJ whole genome shotgun (WGS) entry which is preliminary data.</text>
</comment>
<evidence type="ECO:0000313" key="3">
    <source>
        <dbReference type="EMBL" id="PKQ45865.1"/>
    </source>
</evidence>
<dbReference type="PANTHER" id="PTHR43210">
    <property type="entry name" value="DETHIOBIOTIN SYNTHETASE"/>
    <property type="match status" value="1"/>
</dbReference>
<feature type="binding site" evidence="2">
    <location>
        <position position="43"/>
    </location>
    <ligand>
        <name>Mg(2+)</name>
        <dbReference type="ChEBI" id="CHEBI:18420"/>
    </ligand>
</feature>
<dbReference type="Proteomes" id="UP000233435">
    <property type="component" value="Unassembled WGS sequence"/>
</dbReference>
<feature type="active site" evidence="2">
    <location>
        <position position="32"/>
    </location>
</feature>
<proteinExistence type="inferred from homology"/>
<evidence type="ECO:0000256" key="1">
    <source>
        <dbReference type="ARBA" id="ARBA00022756"/>
    </source>
</evidence>
<organism evidence="3 4">
    <name type="scientific">Confluentibacter flavum</name>
    <dbReference type="NCBI Taxonomy" id="1909700"/>
    <lineage>
        <taxon>Bacteria</taxon>
        <taxon>Pseudomonadati</taxon>
        <taxon>Bacteroidota</taxon>
        <taxon>Flavobacteriia</taxon>
        <taxon>Flavobacteriales</taxon>
        <taxon>Flavobacteriaceae</taxon>
        <taxon>Confluentibacter</taxon>
    </lineage>
</organism>
<comment type="subcellular location">
    <subcellularLocation>
        <location evidence="2">Cytoplasm</location>
    </subcellularLocation>
</comment>
<feature type="binding site" evidence="2">
    <location>
        <begin position="158"/>
        <end position="159"/>
    </location>
    <ligand>
        <name>ATP</name>
        <dbReference type="ChEBI" id="CHEBI:30616"/>
    </ligand>
</feature>
<dbReference type="Pfam" id="PF13500">
    <property type="entry name" value="AAA_26"/>
    <property type="match status" value="1"/>
</dbReference>
<comment type="function">
    <text evidence="2">Catalyzes a mechanistically unusual reaction, the ATP-dependent insertion of CO2 between the N7 and N8 nitrogen atoms of 7,8-diaminopelargonic acid (DAPA, also called 7,8-diammoniononanoate) to form a ureido ring.</text>
</comment>
<name>A0A2N3HLN2_9FLAO</name>
<accession>A0A2N3HLN2</accession>
<gene>
    <name evidence="2 3" type="primary">bioD</name>
    <name evidence="3" type="ORF">CSW08_05410</name>
</gene>
<keyword evidence="2" id="KW-0963">Cytoplasm</keyword>
<dbReference type="GO" id="GO:0009102">
    <property type="term" value="P:biotin biosynthetic process"/>
    <property type="evidence" value="ECO:0007669"/>
    <property type="project" value="UniProtKB-UniRule"/>
</dbReference>
<keyword evidence="2" id="KW-0479">Metal-binding</keyword>
<dbReference type="InterPro" id="IPR004472">
    <property type="entry name" value="DTB_synth_BioD"/>
</dbReference>
<keyword evidence="2" id="KW-0547">Nucleotide-binding</keyword>
<keyword evidence="1 2" id="KW-0093">Biotin biosynthesis</keyword>
<dbReference type="EC" id="6.3.3.3" evidence="2"/>
<dbReference type="CDD" id="cd03109">
    <property type="entry name" value="DTBS"/>
    <property type="match status" value="1"/>
</dbReference>
<dbReference type="PANTHER" id="PTHR43210:SF5">
    <property type="entry name" value="DETHIOBIOTIN SYNTHETASE"/>
    <property type="match status" value="1"/>
</dbReference>
<dbReference type="SUPFAM" id="SSF52540">
    <property type="entry name" value="P-loop containing nucleoside triphosphate hydrolases"/>
    <property type="match status" value="1"/>
</dbReference>
<dbReference type="NCBIfam" id="TIGR00347">
    <property type="entry name" value="bioD"/>
    <property type="match status" value="1"/>
</dbReference>
<dbReference type="RefSeq" id="WP_106658892.1">
    <property type="nucleotide sequence ID" value="NZ_PJEO01000016.1"/>
</dbReference>
<evidence type="ECO:0000256" key="2">
    <source>
        <dbReference type="HAMAP-Rule" id="MF_00336"/>
    </source>
</evidence>
<dbReference type="InterPro" id="IPR027417">
    <property type="entry name" value="P-loop_NTPase"/>
</dbReference>
<protein>
    <recommendedName>
        <fullName evidence="2">ATP-dependent dethiobiotin synthetase BioD</fullName>
        <ecNumber evidence="2">6.3.3.3</ecNumber>
    </recommendedName>
    <alternativeName>
        <fullName evidence="2">DTB synthetase</fullName>
        <shortName evidence="2">DTBS</shortName>
    </alternativeName>
    <alternativeName>
        <fullName evidence="2">Dethiobiotin synthase</fullName>
    </alternativeName>
</protein>
<dbReference type="AlphaFoldDB" id="A0A2N3HLN2"/>
<dbReference type="OrthoDB" id="9802097at2"/>
<comment type="catalytic activity">
    <reaction evidence="2">
        <text>(7R,8S)-7,8-diammoniononanoate + CO2 + ATP = (4R,5S)-dethiobiotin + ADP + phosphate + 3 H(+)</text>
        <dbReference type="Rhea" id="RHEA:15805"/>
        <dbReference type="ChEBI" id="CHEBI:15378"/>
        <dbReference type="ChEBI" id="CHEBI:16526"/>
        <dbReference type="ChEBI" id="CHEBI:30616"/>
        <dbReference type="ChEBI" id="CHEBI:43474"/>
        <dbReference type="ChEBI" id="CHEBI:149469"/>
        <dbReference type="ChEBI" id="CHEBI:149473"/>
        <dbReference type="ChEBI" id="CHEBI:456216"/>
        <dbReference type="EC" id="6.3.3.3"/>
    </reaction>
</comment>